<organism evidence="1 2">
    <name type="scientific">Exiguobacterium acetylicum</name>
    <name type="common">Brevibacterium acetylicum</name>
    <dbReference type="NCBI Taxonomy" id="41170"/>
    <lineage>
        <taxon>Bacteria</taxon>
        <taxon>Bacillati</taxon>
        <taxon>Bacillota</taxon>
        <taxon>Bacilli</taxon>
        <taxon>Bacillales</taxon>
        <taxon>Bacillales Family XII. Incertae Sedis</taxon>
        <taxon>Exiguobacterium</taxon>
    </lineage>
</organism>
<evidence type="ECO:0000313" key="1">
    <source>
        <dbReference type="EMBL" id="QWB29481.1"/>
    </source>
</evidence>
<dbReference type="Proteomes" id="UP000679498">
    <property type="component" value="Chromosome"/>
</dbReference>
<keyword evidence="2" id="KW-1185">Reference proteome</keyword>
<proteinExistence type="predicted"/>
<dbReference type="EMBL" id="CP075897">
    <property type="protein sequence ID" value="QWB29481.1"/>
    <property type="molecule type" value="Genomic_DNA"/>
</dbReference>
<protein>
    <submittedName>
        <fullName evidence="1">Uncharacterized protein</fullName>
    </submittedName>
</protein>
<sequence>MHLEVKSFIKIPPEKKELDINQEYPGFIKMTDLKDNDVFNYAFGRTDGYPSGKVVFCIDGEPLPFDAHVSELYMFWHALIKSVSTSELYDIEKSNWSLQYESEEISSNFIIRFFYQKKVVEFYYKNKILATFPLDMYKKAVLQGFLDFMWHTNLEFETIVYDSLGEEIDYASMREDTGDDLYTCCYIFLQFMKEMYQQKKYDLNTLIDFNFKVSRSFSSLKYDLED</sequence>
<name>A0ABX8G7R0_EXIAC</name>
<dbReference type="RefSeq" id="WP_029342444.1">
    <property type="nucleotide sequence ID" value="NZ_CP075897.1"/>
</dbReference>
<reference evidence="1 2" key="1">
    <citation type="submission" date="2021-05" db="EMBL/GenBank/DDBJ databases">
        <title>Biocontrol using Exiguobacterium acetylicum SI17 against litchi downy blight caused by Peronophythora litchii.</title>
        <authorList>
            <person name="Zheng L."/>
        </authorList>
    </citation>
    <scope>NUCLEOTIDE SEQUENCE [LARGE SCALE GENOMIC DNA]</scope>
    <source>
        <strain evidence="1 2">SI17</strain>
    </source>
</reference>
<dbReference type="GeneID" id="88812590"/>
<evidence type="ECO:0000313" key="2">
    <source>
        <dbReference type="Proteomes" id="UP000679498"/>
    </source>
</evidence>
<gene>
    <name evidence="1" type="ORF">KKI46_12905</name>
</gene>
<accession>A0ABX8G7R0</accession>